<sequence length="92" mass="10044">MILLLIVLMWHLKAKKTSAAEKTTSVKELLVGTLQGLRKMLMISGGIILALELILFFTIGSRGIIAGLLLELLVMMGAFVYALLSVDSKLKK</sequence>
<organism evidence="2 3">
    <name type="scientific">Vagococcus silagei</name>
    <dbReference type="NCBI Taxonomy" id="2508885"/>
    <lineage>
        <taxon>Bacteria</taxon>
        <taxon>Bacillati</taxon>
        <taxon>Bacillota</taxon>
        <taxon>Bacilli</taxon>
        <taxon>Lactobacillales</taxon>
        <taxon>Enterococcaceae</taxon>
        <taxon>Vagococcus</taxon>
    </lineage>
</organism>
<comment type="caution">
    <text evidence="2">The sequence shown here is derived from an EMBL/GenBank/DDBJ whole genome shotgun (WGS) entry which is preliminary data.</text>
</comment>
<dbReference type="Proteomes" id="UP000310506">
    <property type="component" value="Unassembled WGS sequence"/>
</dbReference>
<evidence type="ECO:0000313" key="2">
    <source>
        <dbReference type="EMBL" id="THB61567.1"/>
    </source>
</evidence>
<proteinExistence type="predicted"/>
<gene>
    <name evidence="2" type="ORF">ESZ54_04930</name>
</gene>
<dbReference type="EMBL" id="SDGV01000011">
    <property type="protein sequence ID" value="THB61567.1"/>
    <property type="molecule type" value="Genomic_DNA"/>
</dbReference>
<name>A0A4S3B5I1_9ENTE</name>
<feature type="transmembrane region" description="Helical" evidence="1">
    <location>
        <begin position="64"/>
        <end position="84"/>
    </location>
</feature>
<evidence type="ECO:0000313" key="3">
    <source>
        <dbReference type="Proteomes" id="UP000310506"/>
    </source>
</evidence>
<dbReference type="RefSeq" id="WP_136136578.1">
    <property type="nucleotide sequence ID" value="NZ_SDGV01000011.1"/>
</dbReference>
<keyword evidence="3" id="KW-1185">Reference proteome</keyword>
<accession>A0A4S3B5I1</accession>
<keyword evidence="1" id="KW-0472">Membrane</keyword>
<feature type="transmembrane region" description="Helical" evidence="1">
    <location>
        <begin position="36"/>
        <end position="57"/>
    </location>
</feature>
<keyword evidence="1" id="KW-0812">Transmembrane</keyword>
<keyword evidence="1" id="KW-1133">Transmembrane helix</keyword>
<evidence type="ECO:0000256" key="1">
    <source>
        <dbReference type="SAM" id="Phobius"/>
    </source>
</evidence>
<protein>
    <submittedName>
        <fullName evidence="2">Uncharacterized protein</fullName>
    </submittedName>
</protein>
<dbReference type="AlphaFoldDB" id="A0A4S3B5I1"/>
<reference evidence="2 3" key="1">
    <citation type="submission" date="2019-01" db="EMBL/GenBank/DDBJ databases">
        <title>Vagococcus silagei sp. nov. isolated from brewer's grain.</title>
        <authorList>
            <person name="Guu J.-R."/>
        </authorList>
    </citation>
    <scope>NUCLEOTIDE SEQUENCE [LARGE SCALE GENOMIC DNA]</scope>
    <source>
        <strain evidence="2 3">2B-2</strain>
    </source>
</reference>